<dbReference type="HOGENOM" id="CLU_2528916_0_0_1"/>
<gene>
    <name evidence="1" type="ORF">M422DRAFT_271524</name>
</gene>
<sequence>MFYLTSLRIMEPIQATFDKGSEMNYARSLQLALCQEFVPDWLLDELPAFVTLKSTNNITIEAFWRWLHEDCGINIYVVIKSSQD</sequence>
<dbReference type="Proteomes" id="UP000054279">
    <property type="component" value="Unassembled WGS sequence"/>
</dbReference>
<protein>
    <submittedName>
        <fullName evidence="1">Uncharacterized protein</fullName>
    </submittedName>
</protein>
<evidence type="ECO:0000313" key="1">
    <source>
        <dbReference type="EMBL" id="KIJ27317.1"/>
    </source>
</evidence>
<name>A0A0C9UE49_SPHS4</name>
<reference evidence="1 2" key="1">
    <citation type="submission" date="2014-06" db="EMBL/GenBank/DDBJ databases">
        <title>Evolutionary Origins and Diversification of the Mycorrhizal Mutualists.</title>
        <authorList>
            <consortium name="DOE Joint Genome Institute"/>
            <consortium name="Mycorrhizal Genomics Consortium"/>
            <person name="Kohler A."/>
            <person name="Kuo A."/>
            <person name="Nagy L.G."/>
            <person name="Floudas D."/>
            <person name="Copeland A."/>
            <person name="Barry K.W."/>
            <person name="Cichocki N."/>
            <person name="Veneault-Fourrey C."/>
            <person name="LaButti K."/>
            <person name="Lindquist E.A."/>
            <person name="Lipzen A."/>
            <person name="Lundell T."/>
            <person name="Morin E."/>
            <person name="Murat C."/>
            <person name="Riley R."/>
            <person name="Ohm R."/>
            <person name="Sun H."/>
            <person name="Tunlid A."/>
            <person name="Henrissat B."/>
            <person name="Grigoriev I.V."/>
            <person name="Hibbett D.S."/>
            <person name="Martin F."/>
        </authorList>
    </citation>
    <scope>NUCLEOTIDE SEQUENCE [LARGE SCALE GENOMIC DNA]</scope>
    <source>
        <strain evidence="1 2">SS14</strain>
    </source>
</reference>
<dbReference type="EMBL" id="KN837339">
    <property type="protein sequence ID" value="KIJ27317.1"/>
    <property type="molecule type" value="Genomic_DNA"/>
</dbReference>
<evidence type="ECO:0000313" key="2">
    <source>
        <dbReference type="Proteomes" id="UP000054279"/>
    </source>
</evidence>
<keyword evidence="2" id="KW-1185">Reference proteome</keyword>
<proteinExistence type="predicted"/>
<accession>A0A0C9UE49</accession>
<organism evidence="1 2">
    <name type="scientific">Sphaerobolus stellatus (strain SS14)</name>
    <dbReference type="NCBI Taxonomy" id="990650"/>
    <lineage>
        <taxon>Eukaryota</taxon>
        <taxon>Fungi</taxon>
        <taxon>Dikarya</taxon>
        <taxon>Basidiomycota</taxon>
        <taxon>Agaricomycotina</taxon>
        <taxon>Agaricomycetes</taxon>
        <taxon>Phallomycetidae</taxon>
        <taxon>Geastrales</taxon>
        <taxon>Sphaerobolaceae</taxon>
        <taxon>Sphaerobolus</taxon>
    </lineage>
</organism>
<dbReference type="OrthoDB" id="2884624at2759"/>
<dbReference type="AlphaFoldDB" id="A0A0C9UE49"/>